<name>A0AAU9EBJ1_9BACT</name>
<keyword evidence="1 9" id="KW-0963">Cytoplasm</keyword>
<feature type="binding site" evidence="9">
    <location>
        <position position="177"/>
    </location>
    <ligand>
        <name>ATP</name>
        <dbReference type="ChEBI" id="CHEBI:30616"/>
    </ligand>
</feature>
<dbReference type="InterPro" id="IPR027417">
    <property type="entry name" value="P-loop_NTPase"/>
</dbReference>
<feature type="binding site" evidence="9">
    <location>
        <position position="321"/>
    </location>
    <ligand>
        <name>DNA</name>
        <dbReference type="ChEBI" id="CHEBI:16991"/>
    </ligand>
</feature>
<dbReference type="Proteomes" id="UP001366166">
    <property type="component" value="Chromosome"/>
</dbReference>
<feature type="binding site" evidence="9">
    <location>
        <position position="72"/>
    </location>
    <ligand>
        <name>ATP</name>
        <dbReference type="ChEBI" id="CHEBI:30616"/>
    </ligand>
</feature>
<dbReference type="GO" id="GO:0005524">
    <property type="term" value="F:ATP binding"/>
    <property type="evidence" value="ECO:0007669"/>
    <property type="project" value="UniProtKB-UniRule"/>
</dbReference>
<dbReference type="EC" id="3.6.4.-" evidence="9"/>
<organism evidence="12 13">
    <name type="scientific">Desulfoferula mesophila</name>
    <dbReference type="NCBI Taxonomy" id="3058419"/>
    <lineage>
        <taxon>Bacteria</taxon>
        <taxon>Pseudomonadati</taxon>
        <taxon>Thermodesulfobacteriota</taxon>
        <taxon>Desulfarculia</taxon>
        <taxon>Desulfarculales</taxon>
        <taxon>Desulfarculaceae</taxon>
        <taxon>Desulfoferula</taxon>
    </lineage>
</organism>
<dbReference type="GO" id="GO:0005737">
    <property type="term" value="C:cytoplasm"/>
    <property type="evidence" value="ECO:0007669"/>
    <property type="project" value="UniProtKB-SubCell"/>
</dbReference>
<protein>
    <recommendedName>
        <fullName evidence="9">Holliday junction branch migration complex subunit RuvB</fullName>
        <ecNumber evidence="9">3.6.4.-</ecNumber>
    </recommendedName>
</protein>
<evidence type="ECO:0000256" key="8">
    <source>
        <dbReference type="ARBA" id="ARBA00023204"/>
    </source>
</evidence>
<feature type="region of interest" description="Small ATPAse domain (RuvB-S)" evidence="9">
    <location>
        <begin position="188"/>
        <end position="258"/>
    </location>
</feature>
<dbReference type="InterPro" id="IPR008824">
    <property type="entry name" value="RuvB-like_N"/>
</dbReference>
<comment type="similarity">
    <text evidence="9">Belongs to the RuvB family.</text>
</comment>
<keyword evidence="2 9" id="KW-0547">Nucleotide-binding</keyword>
<dbReference type="KEGG" id="dmp:FAK_04210"/>
<evidence type="ECO:0000259" key="11">
    <source>
        <dbReference type="SMART" id="SM00382"/>
    </source>
</evidence>
<comment type="subcellular location">
    <subcellularLocation>
        <location evidence="9">Cytoplasm</location>
    </subcellularLocation>
</comment>
<dbReference type="Pfam" id="PF05496">
    <property type="entry name" value="RuvB_N"/>
    <property type="match status" value="1"/>
</dbReference>
<feature type="binding site" evidence="9">
    <location>
        <position position="27"/>
    </location>
    <ligand>
        <name>ATP</name>
        <dbReference type="ChEBI" id="CHEBI:30616"/>
    </ligand>
</feature>
<keyword evidence="12" id="KW-0347">Helicase</keyword>
<comment type="domain">
    <text evidence="9">Has 3 domains, the large (RuvB-L) and small ATPase (RuvB-S) domains and the C-terminal head (RuvB-H) domain. The head domain binds DNA, while the ATPase domains jointly bind ATP, ADP or are empty depending on the state of the subunit in the translocation cycle. During a single DNA translocation step the structure of each domain remains the same, but their relative positions change.</text>
</comment>
<feature type="region of interest" description="Disordered" evidence="10">
    <location>
        <begin position="1"/>
        <end position="23"/>
    </location>
</feature>
<feature type="compositionally biased region" description="Basic and acidic residues" evidence="10">
    <location>
        <begin position="1"/>
        <end position="11"/>
    </location>
</feature>
<evidence type="ECO:0000256" key="2">
    <source>
        <dbReference type="ARBA" id="ARBA00022741"/>
    </source>
</evidence>
<feature type="binding site" evidence="9">
    <location>
        <position position="68"/>
    </location>
    <ligand>
        <name>ATP</name>
        <dbReference type="ChEBI" id="CHEBI:30616"/>
    </ligand>
</feature>
<dbReference type="GO" id="GO:0000400">
    <property type="term" value="F:four-way junction DNA binding"/>
    <property type="evidence" value="ECO:0007669"/>
    <property type="project" value="UniProtKB-UniRule"/>
</dbReference>
<sequence length="344" mass="37485">MNNPEELHGRLVDGAPSEEDQSLESLRPSSLDEYVGQAEAKANLKVFIAAARQRGEALDHVLLHGHPGLGKTTLAHILASEMEVGITATSGPVMERAGDLAAILTNLESRDVLFVDEIHRLNHVVEEVLYPAMEDFHLDLVIGAGPSARTVKLDLPPFTLVGATTRVGLLTPPLRDRFGVQLRVDFYNPEELASIVTRSARILGLSMDAHGAAEIARRSRSTPRVANRLLKRVRDFAQVEGGGKVDREMADYALGRLGVDTSGLDRLDRELLDTIATKFDGGPVGLNTLAAAVGEEAHTIEEVYEPYLIQQGYIKRTPAGRVATPRAYEHLGLRPSNSAQKRLF</sequence>
<evidence type="ECO:0000256" key="4">
    <source>
        <dbReference type="ARBA" id="ARBA00022801"/>
    </source>
</evidence>
<keyword evidence="13" id="KW-1185">Reference proteome</keyword>
<keyword evidence="5 9" id="KW-0067">ATP-binding</keyword>
<dbReference type="SUPFAM" id="SSF46785">
    <property type="entry name" value="Winged helix' DNA-binding domain"/>
    <property type="match status" value="1"/>
</dbReference>
<dbReference type="Pfam" id="PF17864">
    <property type="entry name" value="AAA_lid_4"/>
    <property type="match status" value="1"/>
</dbReference>
<dbReference type="PANTHER" id="PTHR42848:SF1">
    <property type="entry name" value="HOLLIDAY JUNCTION BRANCH MIGRATION COMPLEX SUBUNIT RUVB"/>
    <property type="match status" value="1"/>
</dbReference>
<feature type="binding site" evidence="9">
    <location>
        <position position="316"/>
    </location>
    <ligand>
        <name>DNA</name>
        <dbReference type="ChEBI" id="CHEBI:16991"/>
    </ligand>
</feature>
<dbReference type="InterPro" id="IPR004605">
    <property type="entry name" value="DNA_helicase_Holl-junc_RuvB"/>
</dbReference>
<dbReference type="CDD" id="cd00009">
    <property type="entry name" value="AAA"/>
    <property type="match status" value="1"/>
</dbReference>
<reference evidence="13" key="1">
    <citation type="journal article" date="2023" name="Arch. Microbiol.">
        <title>Desulfoferula mesophilus gen. nov. sp. nov., a mesophilic sulfate-reducing bacterium isolated from a brackish lake sediment.</title>
        <authorList>
            <person name="Watanabe T."/>
            <person name="Yabe T."/>
            <person name="Tsuji J.M."/>
            <person name="Fukui M."/>
        </authorList>
    </citation>
    <scope>NUCLEOTIDE SEQUENCE [LARGE SCALE GENOMIC DNA]</scope>
    <source>
        <strain evidence="13">12FAK</strain>
    </source>
</reference>
<keyword evidence="7 9" id="KW-0233">DNA recombination</keyword>
<dbReference type="GO" id="GO:0006310">
    <property type="term" value="P:DNA recombination"/>
    <property type="evidence" value="ECO:0007669"/>
    <property type="project" value="UniProtKB-UniRule"/>
</dbReference>
<feature type="binding site" evidence="9">
    <location>
        <position position="71"/>
    </location>
    <ligand>
        <name>ATP</name>
        <dbReference type="ChEBI" id="CHEBI:30616"/>
    </ligand>
</feature>
<comment type="caution">
    <text evidence="9">Lacks conserved residue(s) required for the propagation of feature annotation.</text>
</comment>
<feature type="binding site" evidence="9">
    <location>
        <position position="72"/>
    </location>
    <ligand>
        <name>Mg(2+)</name>
        <dbReference type="ChEBI" id="CHEBI:18420"/>
    </ligand>
</feature>
<dbReference type="InterPro" id="IPR036390">
    <property type="entry name" value="WH_DNA-bd_sf"/>
</dbReference>
<feature type="binding site" evidence="9">
    <location>
        <position position="26"/>
    </location>
    <ligand>
        <name>ATP</name>
        <dbReference type="ChEBI" id="CHEBI:30616"/>
    </ligand>
</feature>
<evidence type="ECO:0000256" key="10">
    <source>
        <dbReference type="SAM" id="MobiDB-lite"/>
    </source>
</evidence>
<dbReference type="GO" id="GO:0006281">
    <property type="term" value="P:DNA repair"/>
    <property type="evidence" value="ECO:0007669"/>
    <property type="project" value="UniProtKB-UniRule"/>
</dbReference>
<dbReference type="Gene3D" id="1.10.10.10">
    <property type="entry name" value="Winged helix-like DNA-binding domain superfamily/Winged helix DNA-binding domain"/>
    <property type="match status" value="1"/>
</dbReference>
<dbReference type="AlphaFoldDB" id="A0AAU9EBJ1"/>
<keyword evidence="3 9" id="KW-0227">DNA damage</keyword>
<evidence type="ECO:0000256" key="6">
    <source>
        <dbReference type="ARBA" id="ARBA00023125"/>
    </source>
</evidence>
<feature type="binding site" evidence="9">
    <location>
        <position position="224"/>
    </location>
    <ligand>
        <name>ATP</name>
        <dbReference type="ChEBI" id="CHEBI:30616"/>
    </ligand>
</feature>
<dbReference type="NCBIfam" id="NF000868">
    <property type="entry name" value="PRK00080.1"/>
    <property type="match status" value="1"/>
</dbReference>
<feature type="binding site" evidence="9">
    <location>
        <position position="187"/>
    </location>
    <ligand>
        <name>ATP</name>
        <dbReference type="ChEBI" id="CHEBI:30616"/>
    </ligand>
</feature>
<evidence type="ECO:0000256" key="5">
    <source>
        <dbReference type="ARBA" id="ARBA00022840"/>
    </source>
</evidence>
<dbReference type="InterPro" id="IPR008823">
    <property type="entry name" value="RuvB_wg_C"/>
</dbReference>
<evidence type="ECO:0000256" key="9">
    <source>
        <dbReference type="HAMAP-Rule" id="MF_00016"/>
    </source>
</evidence>
<dbReference type="SMART" id="SM00382">
    <property type="entry name" value="AAA"/>
    <property type="match status" value="1"/>
</dbReference>
<feature type="binding site" evidence="9">
    <location>
        <begin position="134"/>
        <end position="136"/>
    </location>
    <ligand>
        <name>ATP</name>
        <dbReference type="ChEBI" id="CHEBI:30616"/>
    </ligand>
</feature>
<evidence type="ECO:0000256" key="1">
    <source>
        <dbReference type="ARBA" id="ARBA00022490"/>
    </source>
</evidence>
<dbReference type="PANTHER" id="PTHR42848">
    <property type="match status" value="1"/>
</dbReference>
<evidence type="ECO:0000256" key="7">
    <source>
        <dbReference type="ARBA" id="ARBA00023172"/>
    </source>
</evidence>
<feature type="binding site" evidence="9">
    <location>
        <position position="73"/>
    </location>
    <ligand>
        <name>ATP</name>
        <dbReference type="ChEBI" id="CHEBI:30616"/>
    </ligand>
</feature>
<keyword evidence="6 9" id="KW-0238">DNA-binding</keyword>
<dbReference type="GO" id="GO:0048476">
    <property type="term" value="C:Holliday junction resolvase complex"/>
    <property type="evidence" value="ECO:0007669"/>
    <property type="project" value="UniProtKB-UniRule"/>
</dbReference>
<comment type="subunit">
    <text evidence="9">Homohexamer. Forms an RuvA(8)-RuvB(12)-Holliday junction (HJ) complex. HJ DNA is sandwiched between 2 RuvA tetramers; dsDNA enters through RuvA and exits via RuvB. An RuvB hexamer assembles on each DNA strand where it exits the tetramer. Each RuvB hexamer is contacted by two RuvA subunits (via domain III) on 2 adjacent RuvB subunits; this complex drives branch migration. In the full resolvosome a probable DNA-RuvA(4)-RuvB(12)-RuvC(2) complex forms which resolves the HJ.</text>
</comment>
<gene>
    <name evidence="9 12" type="primary">ruvB</name>
    <name evidence="12" type="ORF">FAK_04210</name>
</gene>
<feature type="domain" description="AAA+ ATPase" evidence="11">
    <location>
        <begin position="57"/>
        <end position="188"/>
    </location>
</feature>
<evidence type="ECO:0000313" key="12">
    <source>
        <dbReference type="EMBL" id="BEQ13355.1"/>
    </source>
</evidence>
<comment type="catalytic activity">
    <reaction evidence="9">
        <text>ATP + H2O = ADP + phosphate + H(+)</text>
        <dbReference type="Rhea" id="RHEA:13065"/>
        <dbReference type="ChEBI" id="CHEBI:15377"/>
        <dbReference type="ChEBI" id="CHEBI:15378"/>
        <dbReference type="ChEBI" id="CHEBI:30616"/>
        <dbReference type="ChEBI" id="CHEBI:43474"/>
        <dbReference type="ChEBI" id="CHEBI:456216"/>
    </reaction>
</comment>
<dbReference type="InterPro" id="IPR036388">
    <property type="entry name" value="WH-like_DNA-bd_sf"/>
</dbReference>
<dbReference type="SUPFAM" id="SSF52540">
    <property type="entry name" value="P-loop containing nucleoside triphosphate hydrolases"/>
    <property type="match status" value="1"/>
</dbReference>
<feature type="region of interest" description="Head domain (RuvB-H)" evidence="9">
    <location>
        <begin position="261"/>
        <end position="344"/>
    </location>
</feature>
<evidence type="ECO:0000313" key="13">
    <source>
        <dbReference type="Proteomes" id="UP001366166"/>
    </source>
</evidence>
<dbReference type="NCBIfam" id="TIGR00635">
    <property type="entry name" value="ruvB"/>
    <property type="match status" value="1"/>
</dbReference>
<dbReference type="GO" id="GO:0016787">
    <property type="term" value="F:hydrolase activity"/>
    <property type="evidence" value="ECO:0007669"/>
    <property type="project" value="UniProtKB-KW"/>
</dbReference>
<dbReference type="InterPro" id="IPR041445">
    <property type="entry name" value="AAA_lid_4"/>
</dbReference>
<dbReference type="InterPro" id="IPR003593">
    <property type="entry name" value="AAA+_ATPase"/>
</dbReference>
<keyword evidence="4 9" id="KW-0378">Hydrolase</keyword>
<accession>A0AAU9EBJ1</accession>
<dbReference type="Gene3D" id="1.10.8.60">
    <property type="match status" value="1"/>
</dbReference>
<dbReference type="Pfam" id="PF05491">
    <property type="entry name" value="WHD_RuvB"/>
    <property type="match status" value="1"/>
</dbReference>
<evidence type="ECO:0000256" key="3">
    <source>
        <dbReference type="ARBA" id="ARBA00022763"/>
    </source>
</evidence>
<dbReference type="GO" id="GO:0009378">
    <property type="term" value="F:four-way junction helicase activity"/>
    <property type="evidence" value="ECO:0007669"/>
    <property type="project" value="InterPro"/>
</dbReference>
<comment type="function">
    <text evidence="9">The RuvA-RuvB-RuvC complex processes Holliday junction (HJ) DNA during genetic recombination and DNA repair, while the RuvA-RuvB complex plays an important role in the rescue of blocked DNA replication forks via replication fork reversal (RFR). RuvA specifically binds to HJ cruciform DNA, conferring on it an open structure. The RuvB hexamer acts as an ATP-dependent pump, pulling dsDNA into and through the RuvAB complex. RuvB forms 2 homohexamers on either side of HJ DNA bound by 1 or 2 RuvA tetramers; 4 subunits per hexamer contact DNA at a time. Coordinated motions by a converter formed by DNA-disengaged RuvB subunits stimulates ATP hydrolysis and nucleotide exchange. Immobilization of the converter enables RuvB to convert the ATP-contained energy into a lever motion, pulling 2 nucleotides of DNA out of the RuvA tetramer per ATP hydrolyzed, thus driving DNA branch migration. The RuvB motors rotate together with the DNA substrate, which together with the progressing nucleotide cycle form the mechanistic basis for DNA recombination by continuous HJ branch migration. Branch migration allows RuvC to scan DNA until it finds its consensus sequence, where it cleaves and resolves cruciform DNA.</text>
</comment>
<dbReference type="Gene3D" id="3.40.50.300">
    <property type="entry name" value="P-loop containing nucleotide triphosphate hydrolases"/>
    <property type="match status" value="1"/>
</dbReference>
<dbReference type="HAMAP" id="MF_00016">
    <property type="entry name" value="DNA_HJ_migration_RuvB"/>
    <property type="match status" value="1"/>
</dbReference>
<proteinExistence type="inferred from homology"/>
<keyword evidence="8 9" id="KW-0234">DNA repair</keyword>
<dbReference type="EMBL" id="AP028679">
    <property type="protein sequence ID" value="BEQ13355.1"/>
    <property type="molecule type" value="Genomic_DNA"/>
</dbReference>